<dbReference type="AlphaFoldDB" id="A0A3R5X0S2"/>
<evidence type="ECO:0000256" key="1">
    <source>
        <dbReference type="SAM" id="Phobius"/>
    </source>
</evidence>
<feature type="transmembrane region" description="Helical" evidence="1">
    <location>
        <begin position="189"/>
        <end position="210"/>
    </location>
</feature>
<keyword evidence="1" id="KW-0812">Transmembrane</keyword>
<name>A0A3R5X0S2_ORNRH</name>
<dbReference type="RefSeq" id="WP_128502142.1">
    <property type="nucleotide sequence ID" value="NZ_CP035107.1"/>
</dbReference>
<accession>A0A3R5X0S2</accession>
<gene>
    <name evidence="2" type="ORF">EQP59_10310</name>
</gene>
<dbReference type="Pfam" id="PF14093">
    <property type="entry name" value="DUF4271"/>
    <property type="match status" value="1"/>
</dbReference>
<feature type="transmembrane region" description="Helical" evidence="1">
    <location>
        <begin position="130"/>
        <end position="149"/>
    </location>
</feature>
<proteinExistence type="predicted"/>
<feature type="transmembrane region" description="Helical" evidence="1">
    <location>
        <begin position="155"/>
        <end position="177"/>
    </location>
</feature>
<feature type="transmembrane region" description="Helical" evidence="1">
    <location>
        <begin position="92"/>
        <end position="118"/>
    </location>
</feature>
<dbReference type="InterPro" id="IPR025367">
    <property type="entry name" value="DUF4271"/>
</dbReference>
<dbReference type="EMBL" id="CP035107">
    <property type="protein sequence ID" value="QAR31703.1"/>
    <property type="molecule type" value="Genomic_DNA"/>
</dbReference>
<keyword evidence="1" id="KW-1133">Transmembrane helix</keyword>
<feature type="transmembrane region" description="Helical" evidence="1">
    <location>
        <begin position="14"/>
        <end position="32"/>
    </location>
</feature>
<protein>
    <submittedName>
        <fullName evidence="2">DUF4271 domain-containing protein</fullName>
    </submittedName>
</protein>
<evidence type="ECO:0000313" key="3">
    <source>
        <dbReference type="Proteomes" id="UP000287701"/>
    </source>
</evidence>
<feature type="transmembrane region" description="Helical" evidence="1">
    <location>
        <begin position="53"/>
        <end position="80"/>
    </location>
</feature>
<reference evidence="2 3" key="1">
    <citation type="submission" date="2019-01" db="EMBL/GenBank/DDBJ databases">
        <title>Whole Genome of Ornithobacterium rhinotracheale FARPER-174b.</title>
        <authorList>
            <person name="Tataje-Lavanda L.A."/>
            <person name="Montalvan A."/>
            <person name="Montesinos R."/>
            <person name="Zimic M."/>
            <person name="Fernandez-Sanchez M."/>
            <person name="Fernandez-Diaz M."/>
        </authorList>
    </citation>
    <scope>NUCLEOTIDE SEQUENCE [LARGE SCALE GENOMIC DNA]</scope>
    <source>
        <strain evidence="2 3">FARPER-174b</strain>
    </source>
</reference>
<organism evidence="2 3">
    <name type="scientific">Ornithobacterium rhinotracheale</name>
    <dbReference type="NCBI Taxonomy" id="28251"/>
    <lineage>
        <taxon>Bacteria</taxon>
        <taxon>Pseudomonadati</taxon>
        <taxon>Bacteroidota</taxon>
        <taxon>Flavobacteriia</taxon>
        <taxon>Flavobacteriales</taxon>
        <taxon>Weeksellaceae</taxon>
        <taxon>Ornithobacterium</taxon>
    </lineage>
</organism>
<dbReference type="Proteomes" id="UP000287701">
    <property type="component" value="Chromosome"/>
</dbReference>
<keyword evidence="1" id="KW-0472">Membrane</keyword>
<dbReference type="OrthoDB" id="1438590at2"/>
<evidence type="ECO:0000313" key="2">
    <source>
        <dbReference type="EMBL" id="QAR31703.1"/>
    </source>
</evidence>
<sequence length="213" mass="24728">MEGNLRLIENKDGIFLLLMAVCALLMFTRWAFKKYYDDLGTLEKFSEKKDNFLLLNGIYMAIFSTLVGLFLLPFVVQWGVWQGYDAYVQLTFLALIVVGYIIIKVLANALIFSLVGYAEILRDFFISRSYFGIFITLGLVAISFLYYFSKIDAQILTYVAISFLAIMFLITLISFYLRTSKEYKFPIYYIILYLCALEILPFAIVCRFILLRS</sequence>